<accession>A0AAD2GYP9</accession>
<dbReference type="EMBL" id="CAVNYO010000105">
    <property type="protein sequence ID" value="CAK5266001.1"/>
    <property type="molecule type" value="Genomic_DNA"/>
</dbReference>
<dbReference type="Gene3D" id="3.40.50.2000">
    <property type="entry name" value="Glycogen Phosphorylase B"/>
    <property type="match status" value="1"/>
</dbReference>
<proteinExistence type="predicted"/>
<comment type="caution">
    <text evidence="1">The sequence shown here is derived from an EMBL/GenBank/DDBJ whole genome shotgun (WGS) entry which is preliminary data.</text>
</comment>
<dbReference type="GO" id="GO:0006487">
    <property type="term" value="P:protein N-linked glycosylation"/>
    <property type="evidence" value="ECO:0007669"/>
    <property type="project" value="TreeGrafter"/>
</dbReference>
<dbReference type="AlphaFoldDB" id="A0AAD2GYP9"/>
<keyword evidence="2" id="KW-1185">Reference proteome</keyword>
<evidence type="ECO:0000313" key="2">
    <source>
        <dbReference type="Proteomes" id="UP001295794"/>
    </source>
</evidence>
<reference evidence="1" key="1">
    <citation type="submission" date="2023-11" db="EMBL/GenBank/DDBJ databases">
        <authorList>
            <person name="De Vega J J."/>
            <person name="De Vega J J."/>
        </authorList>
    </citation>
    <scope>NUCLEOTIDE SEQUENCE</scope>
</reference>
<dbReference type="InterPro" id="IPR038013">
    <property type="entry name" value="ALG11"/>
</dbReference>
<dbReference type="PANTHER" id="PTHR45919:SF1">
    <property type="entry name" value="GDP-MAN:MAN(3)GLCNAC(2)-PP-DOL ALPHA-1,2-MANNOSYLTRANSFERASE"/>
    <property type="match status" value="1"/>
</dbReference>
<gene>
    <name evidence="1" type="ORF">MYCIT1_LOCUS7438</name>
</gene>
<dbReference type="Proteomes" id="UP001295794">
    <property type="component" value="Unassembled WGS sequence"/>
</dbReference>
<evidence type="ECO:0000313" key="1">
    <source>
        <dbReference type="EMBL" id="CAK5266001.1"/>
    </source>
</evidence>
<dbReference type="SUPFAM" id="SSF53756">
    <property type="entry name" value="UDP-Glycosyltransferase/glycogen phosphorylase"/>
    <property type="match status" value="1"/>
</dbReference>
<protein>
    <submittedName>
        <fullName evidence="1">Uncharacterized protein</fullName>
    </submittedName>
</protein>
<name>A0AAD2GYP9_9AGAR</name>
<sequence>MAAARGEGARDSDVHSLLQNHPEYAARGVQLVMIGGCRNASDEARVEGLRKLASELGCQDHAQFALNAPYSQVLAWLGRVSVGLNTMLDEHFRINVMEFMENRKFMIGSGPMTCLVKYGCMAPYWLLVSAVTTSARTYGKWIVDIIHLDTILRAAHLLPVFGDEPVPRHFKFMSSLVSFHHYYINKYTDHHSHEITFQIK</sequence>
<dbReference type="GO" id="GO:0004377">
    <property type="term" value="F:GDP-Man:Man(3)GlcNAc(2)-PP-Dol alpha-1,2-mannosyltransferase activity"/>
    <property type="evidence" value="ECO:0007669"/>
    <property type="project" value="InterPro"/>
</dbReference>
<dbReference type="PANTHER" id="PTHR45919">
    <property type="entry name" value="GDP-MAN:MAN(3)GLCNAC(2)-PP-DOL ALPHA-1,2-MANNOSYLTRANSFERASE"/>
    <property type="match status" value="1"/>
</dbReference>
<dbReference type="GO" id="GO:0005789">
    <property type="term" value="C:endoplasmic reticulum membrane"/>
    <property type="evidence" value="ECO:0007669"/>
    <property type="project" value="TreeGrafter"/>
</dbReference>
<organism evidence="1 2">
    <name type="scientific">Mycena citricolor</name>
    <dbReference type="NCBI Taxonomy" id="2018698"/>
    <lineage>
        <taxon>Eukaryota</taxon>
        <taxon>Fungi</taxon>
        <taxon>Dikarya</taxon>
        <taxon>Basidiomycota</taxon>
        <taxon>Agaricomycotina</taxon>
        <taxon>Agaricomycetes</taxon>
        <taxon>Agaricomycetidae</taxon>
        <taxon>Agaricales</taxon>
        <taxon>Marasmiineae</taxon>
        <taxon>Mycenaceae</taxon>
        <taxon>Mycena</taxon>
    </lineage>
</organism>